<keyword evidence="3" id="KW-1185">Reference proteome</keyword>
<organism evidence="2 3">
    <name type="scientific">Tanacetum coccineum</name>
    <dbReference type="NCBI Taxonomy" id="301880"/>
    <lineage>
        <taxon>Eukaryota</taxon>
        <taxon>Viridiplantae</taxon>
        <taxon>Streptophyta</taxon>
        <taxon>Embryophyta</taxon>
        <taxon>Tracheophyta</taxon>
        <taxon>Spermatophyta</taxon>
        <taxon>Magnoliopsida</taxon>
        <taxon>eudicotyledons</taxon>
        <taxon>Gunneridae</taxon>
        <taxon>Pentapetalae</taxon>
        <taxon>asterids</taxon>
        <taxon>campanulids</taxon>
        <taxon>Asterales</taxon>
        <taxon>Asteraceae</taxon>
        <taxon>Asteroideae</taxon>
        <taxon>Anthemideae</taxon>
        <taxon>Anthemidinae</taxon>
        <taxon>Tanacetum</taxon>
    </lineage>
</organism>
<evidence type="ECO:0000256" key="1">
    <source>
        <dbReference type="SAM" id="MobiDB-lite"/>
    </source>
</evidence>
<feature type="compositionally biased region" description="Low complexity" evidence="1">
    <location>
        <begin position="133"/>
        <end position="146"/>
    </location>
</feature>
<feature type="compositionally biased region" description="Polar residues" evidence="1">
    <location>
        <begin position="108"/>
        <end position="132"/>
    </location>
</feature>
<feature type="region of interest" description="Disordered" evidence="1">
    <location>
        <begin position="106"/>
        <end position="150"/>
    </location>
</feature>
<protein>
    <submittedName>
        <fullName evidence="2">Uncharacterized protein</fullName>
    </submittedName>
</protein>
<dbReference type="Proteomes" id="UP001151760">
    <property type="component" value="Unassembled WGS sequence"/>
</dbReference>
<evidence type="ECO:0000313" key="2">
    <source>
        <dbReference type="EMBL" id="GJT50805.1"/>
    </source>
</evidence>
<dbReference type="EMBL" id="BQNB010016353">
    <property type="protein sequence ID" value="GJT50805.1"/>
    <property type="molecule type" value="Genomic_DNA"/>
</dbReference>
<accession>A0ABQ5EIS8</accession>
<sequence>MRNVTIDPKMLKIDMEPITLKLLNKRRAHSTYIKHTQEEAAVLRDLVEHVKANYPQDHALESAFRYTKLIQELLINISKTCPSINNSGEQLVVVTPKNKDKRVRFTEPLTSSGNIKTKTDSSSNLASNKPVLSSTGVRSSTSASGSQPSDNTKYNTLCYRSFTTSINSLFIFSIVRVCF</sequence>
<evidence type="ECO:0000313" key="3">
    <source>
        <dbReference type="Proteomes" id="UP001151760"/>
    </source>
</evidence>
<name>A0ABQ5EIS8_9ASTR</name>
<reference evidence="2" key="2">
    <citation type="submission" date="2022-01" db="EMBL/GenBank/DDBJ databases">
        <authorList>
            <person name="Yamashiro T."/>
            <person name="Shiraishi A."/>
            <person name="Satake H."/>
            <person name="Nakayama K."/>
        </authorList>
    </citation>
    <scope>NUCLEOTIDE SEQUENCE</scope>
</reference>
<reference evidence="2" key="1">
    <citation type="journal article" date="2022" name="Int. J. Mol. Sci.">
        <title>Draft Genome of Tanacetum Coccineum: Genomic Comparison of Closely Related Tanacetum-Family Plants.</title>
        <authorList>
            <person name="Yamashiro T."/>
            <person name="Shiraishi A."/>
            <person name="Nakayama K."/>
            <person name="Satake H."/>
        </authorList>
    </citation>
    <scope>NUCLEOTIDE SEQUENCE</scope>
</reference>
<proteinExistence type="predicted"/>
<gene>
    <name evidence="2" type="ORF">Tco_0976962</name>
</gene>
<comment type="caution">
    <text evidence="2">The sequence shown here is derived from an EMBL/GenBank/DDBJ whole genome shotgun (WGS) entry which is preliminary data.</text>
</comment>